<proteinExistence type="predicted"/>
<evidence type="ECO:0000313" key="2">
    <source>
        <dbReference type="EMBL" id="MBZ5740382.1"/>
    </source>
</evidence>
<dbReference type="Pfam" id="PF13489">
    <property type="entry name" value="Methyltransf_23"/>
    <property type="match status" value="1"/>
</dbReference>
<dbReference type="EMBL" id="JAIQZJ010000013">
    <property type="protein sequence ID" value="MBZ5740382.1"/>
    <property type="molecule type" value="Genomic_DNA"/>
</dbReference>
<keyword evidence="2" id="KW-0808">Transferase</keyword>
<dbReference type="Proteomes" id="UP000780875">
    <property type="component" value="Unassembled WGS sequence"/>
</dbReference>
<sequence length="383" mass="42002">MTAESEIEPDTKDWTWVLDRPCPECGFDATAVTVDRIPEVVRDNATTWEAVLTLPDVAVRPDPTTWSPLEYSCHVRDVHRVFDLRVGLMLDEDEPTFANWDQDETAVAERYAEQDPATVSEDLLAAAEQVAERYDSVPPGAWGRRGLRSNGSEFTVESIGLYHLHDIVHHAWDVRSAVVRATVEAYDASAAGYRDAAAIAPEAIRRRVSAFAAAVGPGGRVLEVGSAGGRDVVLLEEAGLDVRCTDITPAFVEMLRAAGRDADRLDPLHDDLDDPQRPGTPYDGVWANACLLHVARTDLPVVLGRLAAATRPGGVLGLSLKQGDGDSWSTHGRVDGRRFFTYWQPEPLRAVLEASGWQVDSLTSERGSETEQLWLIGQASRLR</sequence>
<dbReference type="PANTHER" id="PTHR43861">
    <property type="entry name" value="TRANS-ACONITATE 2-METHYLTRANSFERASE-RELATED"/>
    <property type="match status" value="1"/>
</dbReference>
<dbReference type="SUPFAM" id="SSF109854">
    <property type="entry name" value="DinB/YfiT-like putative metalloenzymes"/>
    <property type="match status" value="1"/>
</dbReference>
<dbReference type="InterPro" id="IPR029063">
    <property type="entry name" value="SAM-dependent_MTases_sf"/>
</dbReference>
<dbReference type="Gene3D" id="3.40.50.150">
    <property type="entry name" value="Vaccinia Virus protein VP39"/>
    <property type="match status" value="1"/>
</dbReference>
<protein>
    <submittedName>
        <fullName evidence="2">Methyltransferase domain-containing protein</fullName>
    </submittedName>
</protein>
<dbReference type="GO" id="GO:0008168">
    <property type="term" value="F:methyltransferase activity"/>
    <property type="evidence" value="ECO:0007669"/>
    <property type="project" value="UniProtKB-KW"/>
</dbReference>
<keyword evidence="2" id="KW-0489">Methyltransferase</keyword>
<name>A0ABS7UIG5_9ACTN</name>
<dbReference type="CDD" id="cd02440">
    <property type="entry name" value="AdoMet_MTases"/>
    <property type="match status" value="1"/>
</dbReference>
<dbReference type="Pfam" id="PF12867">
    <property type="entry name" value="DinB_2"/>
    <property type="match status" value="1"/>
</dbReference>
<dbReference type="GO" id="GO:0032259">
    <property type="term" value="P:methylation"/>
    <property type="evidence" value="ECO:0007669"/>
    <property type="project" value="UniProtKB-KW"/>
</dbReference>
<keyword evidence="3" id="KW-1185">Reference proteome</keyword>
<gene>
    <name evidence="2" type="ORF">K8U61_19565</name>
</gene>
<dbReference type="SUPFAM" id="SSF53335">
    <property type="entry name" value="S-adenosyl-L-methionine-dependent methyltransferases"/>
    <property type="match status" value="1"/>
</dbReference>
<dbReference type="RefSeq" id="WP_224124740.1">
    <property type="nucleotide sequence ID" value="NZ_JAIQZJ010000013.1"/>
</dbReference>
<organism evidence="2 3">
    <name type="scientific">Nocardioides mangrovi</name>
    <dbReference type="NCBI Taxonomy" id="2874580"/>
    <lineage>
        <taxon>Bacteria</taxon>
        <taxon>Bacillati</taxon>
        <taxon>Actinomycetota</taxon>
        <taxon>Actinomycetes</taxon>
        <taxon>Propionibacteriales</taxon>
        <taxon>Nocardioidaceae</taxon>
        <taxon>Nocardioides</taxon>
    </lineage>
</organism>
<feature type="domain" description="DinB-like" evidence="1">
    <location>
        <begin position="51"/>
        <end position="171"/>
    </location>
</feature>
<reference evidence="2 3" key="1">
    <citation type="submission" date="2021-09" db="EMBL/GenBank/DDBJ databases">
        <title>Whole genome sequence of Nocardioides sp. GBK3QG-3.</title>
        <authorList>
            <person name="Tuo L."/>
        </authorList>
    </citation>
    <scope>NUCLEOTIDE SEQUENCE [LARGE SCALE GENOMIC DNA]</scope>
    <source>
        <strain evidence="2 3">GBK3QG-3</strain>
    </source>
</reference>
<evidence type="ECO:0000313" key="3">
    <source>
        <dbReference type="Proteomes" id="UP000780875"/>
    </source>
</evidence>
<dbReference type="PANTHER" id="PTHR43861:SF1">
    <property type="entry name" value="TRANS-ACONITATE 2-METHYLTRANSFERASE"/>
    <property type="match status" value="1"/>
</dbReference>
<accession>A0ABS7UIG5</accession>
<dbReference type="Gene3D" id="1.20.120.450">
    <property type="entry name" value="dinb family like domain"/>
    <property type="match status" value="1"/>
</dbReference>
<dbReference type="InterPro" id="IPR034660">
    <property type="entry name" value="DinB/YfiT-like"/>
</dbReference>
<evidence type="ECO:0000259" key="1">
    <source>
        <dbReference type="Pfam" id="PF12867"/>
    </source>
</evidence>
<comment type="caution">
    <text evidence="2">The sequence shown here is derived from an EMBL/GenBank/DDBJ whole genome shotgun (WGS) entry which is preliminary data.</text>
</comment>
<dbReference type="InterPro" id="IPR024775">
    <property type="entry name" value="DinB-like"/>
</dbReference>